<dbReference type="Proteomes" id="UP000029120">
    <property type="component" value="Chromosome 8"/>
</dbReference>
<dbReference type="AlphaFoldDB" id="A0A087G4A3"/>
<evidence type="ECO:0000313" key="2">
    <source>
        <dbReference type="EMBL" id="KFK24705.1"/>
    </source>
</evidence>
<dbReference type="GO" id="GO:0009637">
    <property type="term" value="P:response to blue light"/>
    <property type="evidence" value="ECO:0007669"/>
    <property type="project" value="EnsemblPlants"/>
</dbReference>
<dbReference type="Gramene" id="KFK24705">
    <property type="protein sequence ID" value="KFK24705"/>
    <property type="gene ID" value="AALP_AA8G013800"/>
</dbReference>
<accession>A0A087G4A3</accession>
<sequence>MMIVTEESPDSSKKRKLRAEESDLLPLPKHFCMEQQQASLSDSSCPSSDIEFAECSYTMDNTKTSNETSSSASVTKASSYTSYSTGCSSSGYATTSSIEQCCSKGTDYKTQEYVEDLSFICPEFAVEDLQELMNPVGSYTLSSSRWSISSQDSEEEATTTIDKEFEEYFSTLMM</sequence>
<dbReference type="OrthoDB" id="1930763at2759"/>
<dbReference type="OMA" id="DIDHMMM"/>
<dbReference type="eggNOG" id="ENOG502S4AF">
    <property type="taxonomic scope" value="Eukaryota"/>
</dbReference>
<keyword evidence="3" id="KW-1185">Reference proteome</keyword>
<dbReference type="GO" id="GO:0061608">
    <property type="term" value="F:nuclear import signal receptor activity"/>
    <property type="evidence" value="ECO:0007669"/>
    <property type="project" value="TreeGrafter"/>
</dbReference>
<protein>
    <submittedName>
        <fullName evidence="2">Uncharacterized protein</fullName>
    </submittedName>
</protein>
<feature type="compositionally biased region" description="Low complexity" evidence="1">
    <location>
        <begin position="68"/>
        <end position="94"/>
    </location>
</feature>
<organism evidence="2 3">
    <name type="scientific">Arabis alpina</name>
    <name type="common">Alpine rock-cress</name>
    <dbReference type="NCBI Taxonomy" id="50452"/>
    <lineage>
        <taxon>Eukaryota</taxon>
        <taxon>Viridiplantae</taxon>
        <taxon>Streptophyta</taxon>
        <taxon>Embryophyta</taxon>
        <taxon>Tracheophyta</taxon>
        <taxon>Spermatophyta</taxon>
        <taxon>Magnoliopsida</taxon>
        <taxon>eudicotyledons</taxon>
        <taxon>Gunneridae</taxon>
        <taxon>Pentapetalae</taxon>
        <taxon>rosids</taxon>
        <taxon>malvids</taxon>
        <taxon>Brassicales</taxon>
        <taxon>Brassicaceae</taxon>
        <taxon>Arabideae</taxon>
        <taxon>Arabis</taxon>
    </lineage>
</organism>
<dbReference type="GO" id="GO:0005737">
    <property type="term" value="C:cytoplasm"/>
    <property type="evidence" value="ECO:0007669"/>
    <property type="project" value="EnsemblPlants"/>
</dbReference>
<dbReference type="GO" id="GO:0051457">
    <property type="term" value="P:maintenance of protein location in nucleus"/>
    <property type="evidence" value="ECO:0007669"/>
    <property type="project" value="EnsemblPlants"/>
</dbReference>
<dbReference type="PANTHER" id="PTHR37723">
    <property type="entry name" value="PROTEIN FAR-RED ELONGATED HYPOCOTYL 1"/>
    <property type="match status" value="1"/>
</dbReference>
<evidence type="ECO:0000256" key="1">
    <source>
        <dbReference type="SAM" id="MobiDB-lite"/>
    </source>
</evidence>
<dbReference type="InterPro" id="IPR037766">
    <property type="entry name" value="FHY1"/>
</dbReference>
<dbReference type="EMBL" id="CM002876">
    <property type="protein sequence ID" value="KFK24705.1"/>
    <property type="molecule type" value="Genomic_DNA"/>
</dbReference>
<feature type="region of interest" description="Disordered" evidence="1">
    <location>
        <begin position="62"/>
        <end position="94"/>
    </location>
</feature>
<name>A0A087G4A3_ARAAL</name>
<dbReference type="PANTHER" id="PTHR37723:SF1">
    <property type="entry name" value="PROTEIN FAR-RED-ELONGATED HYPOCOTYL 1-LIKE"/>
    <property type="match status" value="1"/>
</dbReference>
<reference evidence="3" key="1">
    <citation type="journal article" date="2015" name="Nat. Plants">
        <title>Genome expansion of Arabis alpina linked with retrotransposition and reduced symmetric DNA methylation.</title>
        <authorList>
            <person name="Willing E.M."/>
            <person name="Rawat V."/>
            <person name="Mandakova T."/>
            <person name="Maumus F."/>
            <person name="James G.V."/>
            <person name="Nordstroem K.J."/>
            <person name="Becker C."/>
            <person name="Warthmann N."/>
            <person name="Chica C."/>
            <person name="Szarzynska B."/>
            <person name="Zytnicki M."/>
            <person name="Albani M.C."/>
            <person name="Kiefer C."/>
            <person name="Bergonzi S."/>
            <person name="Castaings L."/>
            <person name="Mateos J.L."/>
            <person name="Berns M.C."/>
            <person name="Bujdoso N."/>
            <person name="Piofczyk T."/>
            <person name="de Lorenzo L."/>
            <person name="Barrero-Sicilia C."/>
            <person name="Mateos I."/>
            <person name="Piednoel M."/>
            <person name="Hagmann J."/>
            <person name="Chen-Min-Tao R."/>
            <person name="Iglesias-Fernandez R."/>
            <person name="Schuster S.C."/>
            <person name="Alonso-Blanco C."/>
            <person name="Roudier F."/>
            <person name="Carbonero P."/>
            <person name="Paz-Ares J."/>
            <person name="Davis S.J."/>
            <person name="Pecinka A."/>
            <person name="Quesneville H."/>
            <person name="Colot V."/>
            <person name="Lysak M.A."/>
            <person name="Weigel D."/>
            <person name="Coupland G."/>
            <person name="Schneeberger K."/>
        </authorList>
    </citation>
    <scope>NUCLEOTIDE SEQUENCE [LARGE SCALE GENOMIC DNA]</scope>
    <source>
        <strain evidence="3">cv. Pajares</strain>
    </source>
</reference>
<dbReference type="GO" id="GO:0016607">
    <property type="term" value="C:nuclear speck"/>
    <property type="evidence" value="ECO:0007669"/>
    <property type="project" value="EnsemblPlants"/>
</dbReference>
<dbReference type="GO" id="GO:0042803">
    <property type="term" value="F:protein homodimerization activity"/>
    <property type="evidence" value="ECO:0007669"/>
    <property type="project" value="EnsemblPlants"/>
</dbReference>
<evidence type="ECO:0000313" key="3">
    <source>
        <dbReference type="Proteomes" id="UP000029120"/>
    </source>
</evidence>
<feature type="region of interest" description="Disordered" evidence="1">
    <location>
        <begin position="1"/>
        <end position="21"/>
    </location>
</feature>
<gene>
    <name evidence="2" type="ordered locus">AALP_Aa8g013800</name>
</gene>
<proteinExistence type="predicted"/>
<dbReference type="GO" id="GO:0010218">
    <property type="term" value="P:response to far red light"/>
    <property type="evidence" value="ECO:0007669"/>
    <property type="project" value="EnsemblPlants"/>
</dbReference>